<keyword evidence="2" id="KW-1185">Reference proteome</keyword>
<gene>
    <name evidence="1" type="ORF">EDD36DRAFT_203687</name>
</gene>
<dbReference type="Proteomes" id="UP001203852">
    <property type="component" value="Unassembled WGS sequence"/>
</dbReference>
<protein>
    <submittedName>
        <fullName evidence="1">Uncharacterized protein</fullName>
    </submittedName>
</protein>
<accession>A0AAN6DWT1</accession>
<dbReference type="EMBL" id="MU404353">
    <property type="protein sequence ID" value="KAI1613666.1"/>
    <property type="molecule type" value="Genomic_DNA"/>
</dbReference>
<organism evidence="1 2">
    <name type="scientific">Exophiala viscosa</name>
    <dbReference type="NCBI Taxonomy" id="2486360"/>
    <lineage>
        <taxon>Eukaryota</taxon>
        <taxon>Fungi</taxon>
        <taxon>Dikarya</taxon>
        <taxon>Ascomycota</taxon>
        <taxon>Pezizomycotina</taxon>
        <taxon>Eurotiomycetes</taxon>
        <taxon>Chaetothyriomycetidae</taxon>
        <taxon>Chaetothyriales</taxon>
        <taxon>Herpotrichiellaceae</taxon>
        <taxon>Exophiala</taxon>
    </lineage>
</organism>
<reference evidence="1" key="1">
    <citation type="journal article" date="2022" name="bioRxiv">
        <title>Deciphering the potential niche of two novel black yeast fungi from a biological soil crust based on their genomes, phenotypes, and melanin regulation.</title>
        <authorList>
            <consortium name="DOE Joint Genome Institute"/>
            <person name="Carr E.C."/>
            <person name="Barton Q."/>
            <person name="Grambo S."/>
            <person name="Sullivan M."/>
            <person name="Renfro C.M."/>
            <person name="Kuo A."/>
            <person name="Pangilinan J."/>
            <person name="Lipzen A."/>
            <person name="Keymanesh K."/>
            <person name="Savage E."/>
            <person name="Barry K."/>
            <person name="Grigoriev I.V."/>
            <person name="Riekhof W.R."/>
            <person name="Harris S.S."/>
        </authorList>
    </citation>
    <scope>NUCLEOTIDE SEQUENCE</scope>
    <source>
        <strain evidence="1">JF 03-4F</strain>
    </source>
</reference>
<proteinExistence type="predicted"/>
<dbReference type="AlphaFoldDB" id="A0AAN6DWT1"/>
<dbReference type="PROSITE" id="PS51257">
    <property type="entry name" value="PROKAR_LIPOPROTEIN"/>
    <property type="match status" value="1"/>
</dbReference>
<comment type="caution">
    <text evidence="1">The sequence shown here is derived from an EMBL/GenBank/DDBJ whole genome shotgun (WGS) entry which is preliminary data.</text>
</comment>
<name>A0AAN6DWT1_9EURO</name>
<evidence type="ECO:0000313" key="1">
    <source>
        <dbReference type="EMBL" id="KAI1613666.1"/>
    </source>
</evidence>
<sequence>MAIDRPALNCFASLFSKGRVKSAIQWPSSVGGCQAIGDPQIQRTCKSGLTGHMPDKGPNLSFEAPAHIWSSNHHSILPHFMVIESCIRCRLLTYRIGLELFNDFSRDPFDQPAHCSKTCKCPPPPCRLANPQMAHPDADAIFIDTTLLQHVLPLSLIRSFSQRIVSIISILLEPIRNHNLPAYTGSPQSKYSSFQGLRLFHVHSYTTSSANVAVNSFKADRCPRCCSLTSSTTS</sequence>
<evidence type="ECO:0000313" key="2">
    <source>
        <dbReference type="Proteomes" id="UP001203852"/>
    </source>
</evidence>